<organism evidence="3 4">
    <name type="scientific">Porphyridium purpureum</name>
    <name type="common">Red alga</name>
    <name type="synonym">Porphyridium cruentum</name>
    <dbReference type="NCBI Taxonomy" id="35688"/>
    <lineage>
        <taxon>Eukaryota</taxon>
        <taxon>Rhodophyta</taxon>
        <taxon>Bangiophyceae</taxon>
        <taxon>Porphyridiales</taxon>
        <taxon>Porphyridiaceae</taxon>
        <taxon>Porphyridium</taxon>
    </lineage>
</organism>
<evidence type="ECO:0000313" key="4">
    <source>
        <dbReference type="Proteomes" id="UP000324585"/>
    </source>
</evidence>
<feature type="domain" description="Fe2OG dioxygenase" evidence="2">
    <location>
        <begin position="196"/>
        <end position="313"/>
    </location>
</feature>
<dbReference type="GO" id="GO:0016491">
    <property type="term" value="F:oxidoreductase activity"/>
    <property type="evidence" value="ECO:0007669"/>
    <property type="project" value="TreeGrafter"/>
</dbReference>
<keyword evidence="4" id="KW-1185">Reference proteome</keyword>
<dbReference type="PANTHER" id="PTHR12463:SF1">
    <property type="entry name" value="2-OXOGLUTARATE AND FE-DEPENDENT OXYGENASE FAMILY PROTEIN"/>
    <property type="match status" value="1"/>
</dbReference>
<dbReference type="AlphaFoldDB" id="A0A5J4Z245"/>
<feature type="compositionally biased region" description="Low complexity" evidence="1">
    <location>
        <begin position="1"/>
        <end position="11"/>
    </location>
</feature>
<sequence length="328" mass="36424">MGAAAGQAPGSRSRRRGGVESASTRSVGALTRCPACATSMPAKMVDDHLGSQVCESQRKWRAQQHSRTQAAAWTALCVDNGRTLHLNASIADQQDEQARADAAARIAMGAALGVSVVDEFVTEHEEATILEYVRSSDLRESSFNGRHMGCKWGVDCDLYTRKTYEATRELPEVLQNIMARFKSVAALATPARTDWTPNEANAIWYDARHGGHFLGAHVDDRFMSKGPIVNLSLGGDCVMTYEREREQDATTGRLQLKSIPPELPAALQTVRVHLRRRSLQVMDKVVRYRFTHEIRAEDFLSDARCSITFRHSPVTEHGEMRPRGPTLY</sequence>
<dbReference type="GO" id="GO:0070988">
    <property type="term" value="P:demethylation"/>
    <property type="evidence" value="ECO:0007669"/>
    <property type="project" value="InterPro"/>
</dbReference>
<dbReference type="Proteomes" id="UP000324585">
    <property type="component" value="Unassembled WGS sequence"/>
</dbReference>
<dbReference type="PANTHER" id="PTHR12463">
    <property type="entry name" value="OXYGENASE-RELATED"/>
    <property type="match status" value="1"/>
</dbReference>
<dbReference type="GO" id="GO:0032451">
    <property type="term" value="F:demethylase activity"/>
    <property type="evidence" value="ECO:0007669"/>
    <property type="project" value="TreeGrafter"/>
</dbReference>
<gene>
    <name evidence="3" type="ORF">FVE85_1079</name>
</gene>
<dbReference type="InterPro" id="IPR032857">
    <property type="entry name" value="ALKBH4"/>
</dbReference>
<dbReference type="InterPro" id="IPR027450">
    <property type="entry name" value="AlkB-like"/>
</dbReference>
<name>A0A5J4Z245_PORPP</name>
<evidence type="ECO:0000256" key="1">
    <source>
        <dbReference type="SAM" id="MobiDB-lite"/>
    </source>
</evidence>
<comment type="caution">
    <text evidence="3">The sequence shown here is derived from an EMBL/GenBank/DDBJ whole genome shotgun (WGS) entry which is preliminary data.</text>
</comment>
<feature type="region of interest" description="Disordered" evidence="1">
    <location>
        <begin position="1"/>
        <end position="24"/>
    </location>
</feature>
<accession>A0A5J4Z245</accession>
<protein>
    <recommendedName>
        <fullName evidence="2">Fe2OG dioxygenase domain-containing protein</fullName>
    </recommendedName>
</protein>
<dbReference type="Gene3D" id="2.60.120.590">
    <property type="entry name" value="Alpha-ketoglutarate-dependent dioxygenase AlkB-like"/>
    <property type="match status" value="1"/>
</dbReference>
<dbReference type="InterPro" id="IPR037151">
    <property type="entry name" value="AlkB-like_sf"/>
</dbReference>
<dbReference type="PROSITE" id="PS51471">
    <property type="entry name" value="FE2OG_OXY"/>
    <property type="match status" value="1"/>
</dbReference>
<evidence type="ECO:0000259" key="2">
    <source>
        <dbReference type="PROSITE" id="PS51471"/>
    </source>
</evidence>
<dbReference type="Pfam" id="PF13532">
    <property type="entry name" value="2OG-FeII_Oxy_2"/>
    <property type="match status" value="1"/>
</dbReference>
<reference evidence="4" key="1">
    <citation type="journal article" date="2019" name="Nat. Commun.">
        <title>Expansion of phycobilisome linker gene families in mesophilic red algae.</title>
        <authorList>
            <person name="Lee J."/>
            <person name="Kim D."/>
            <person name="Bhattacharya D."/>
            <person name="Yoon H.S."/>
        </authorList>
    </citation>
    <scope>NUCLEOTIDE SEQUENCE [LARGE SCALE GENOMIC DNA]</scope>
    <source>
        <strain evidence="4">CCMP 1328</strain>
    </source>
</reference>
<dbReference type="EMBL" id="VRMN01000002">
    <property type="protein sequence ID" value="KAA8497350.1"/>
    <property type="molecule type" value="Genomic_DNA"/>
</dbReference>
<dbReference type="InterPro" id="IPR005123">
    <property type="entry name" value="Oxoglu/Fe-dep_dioxygenase_dom"/>
</dbReference>
<evidence type="ECO:0000313" key="3">
    <source>
        <dbReference type="EMBL" id="KAA8497350.1"/>
    </source>
</evidence>
<dbReference type="SUPFAM" id="SSF51197">
    <property type="entry name" value="Clavaminate synthase-like"/>
    <property type="match status" value="1"/>
</dbReference>
<proteinExistence type="predicted"/>
<dbReference type="OrthoDB" id="412814at2759"/>